<reference evidence="2" key="1">
    <citation type="submission" date="2013-10" db="EMBL/GenBank/DDBJ databases">
        <title>Genome sequencing of Onchocerca volvulus.</title>
        <authorList>
            <person name="Cotton J."/>
            <person name="Tsai J."/>
            <person name="Stanley E."/>
            <person name="Tracey A."/>
            <person name="Holroyd N."/>
            <person name="Lustigman S."/>
            <person name="Berriman M."/>
        </authorList>
    </citation>
    <scope>NUCLEOTIDE SEQUENCE</scope>
</reference>
<dbReference type="AlphaFoldDB" id="A0A8R1TYW1"/>
<evidence type="ECO:0000313" key="2">
    <source>
        <dbReference type="Proteomes" id="UP000024404"/>
    </source>
</evidence>
<reference evidence="1" key="2">
    <citation type="submission" date="2022-06" db="UniProtKB">
        <authorList>
            <consortium name="EnsemblMetazoa"/>
        </authorList>
    </citation>
    <scope>IDENTIFICATION</scope>
</reference>
<organism evidence="1 2">
    <name type="scientific">Onchocerca volvulus</name>
    <dbReference type="NCBI Taxonomy" id="6282"/>
    <lineage>
        <taxon>Eukaryota</taxon>
        <taxon>Metazoa</taxon>
        <taxon>Ecdysozoa</taxon>
        <taxon>Nematoda</taxon>
        <taxon>Chromadorea</taxon>
        <taxon>Rhabditida</taxon>
        <taxon>Spirurina</taxon>
        <taxon>Spiruromorpha</taxon>
        <taxon>Filarioidea</taxon>
        <taxon>Onchocercidae</taxon>
        <taxon>Onchocerca</taxon>
    </lineage>
</organism>
<dbReference type="EMBL" id="CMVM020000193">
    <property type="status" value="NOT_ANNOTATED_CDS"/>
    <property type="molecule type" value="Genomic_DNA"/>
</dbReference>
<evidence type="ECO:0000313" key="1">
    <source>
        <dbReference type="EnsemblMetazoa" id="OVOC7407.1"/>
    </source>
</evidence>
<protein>
    <submittedName>
        <fullName evidence="1">Uncharacterized protein</fullName>
    </submittedName>
</protein>
<proteinExistence type="predicted"/>
<dbReference type="Proteomes" id="UP000024404">
    <property type="component" value="Unassembled WGS sequence"/>
</dbReference>
<name>A0A8R1TYW1_ONCVO</name>
<accession>A0A8R1TYW1</accession>
<dbReference type="EnsemblMetazoa" id="OVOC7407.1">
    <property type="protein sequence ID" value="OVOC7407.1"/>
    <property type="gene ID" value="WBGene00244216"/>
</dbReference>
<sequence>MMIRQCIFQDDEVERGNLYYKYGMRKSKIFLQNLITKLFYIKINLSQTALINHQQILSSTTIWHYLKYNYAQRLIKSLIRTEYRNSIELKLKLKNHIRL</sequence>
<keyword evidence="2" id="KW-1185">Reference proteome</keyword>